<feature type="signal peptide" evidence="2">
    <location>
        <begin position="1"/>
        <end position="21"/>
    </location>
</feature>
<proteinExistence type="predicted"/>
<evidence type="ECO:0000256" key="1">
    <source>
        <dbReference type="SAM" id="MobiDB-lite"/>
    </source>
</evidence>
<sequence length="86" mass="9131">MTRIAAAFLLAALLAAGSATAEPMKGSYELRCQDPATRQWSVSGRITDPDIRDKPAGGREVVGKGPDGKPMVLPMPNDRTCMLSQS</sequence>
<name>A0A3S0VH94_9PROT</name>
<protein>
    <recommendedName>
        <fullName evidence="5">DUF2147 domain-containing protein</fullName>
    </recommendedName>
</protein>
<comment type="caution">
    <text evidence="3">The sequence shown here is derived from an EMBL/GenBank/DDBJ whole genome shotgun (WGS) entry which is preliminary data.</text>
</comment>
<evidence type="ECO:0000256" key="2">
    <source>
        <dbReference type="SAM" id="SignalP"/>
    </source>
</evidence>
<dbReference type="OrthoDB" id="7307230at2"/>
<evidence type="ECO:0000313" key="3">
    <source>
        <dbReference type="EMBL" id="RUQ68883.1"/>
    </source>
</evidence>
<keyword evidence="4" id="KW-1185">Reference proteome</keyword>
<reference evidence="3 4" key="1">
    <citation type="submission" date="2018-12" db="EMBL/GenBank/DDBJ databases">
        <authorList>
            <person name="Yang Y."/>
        </authorList>
    </citation>
    <scope>NUCLEOTIDE SEQUENCE [LARGE SCALE GENOMIC DNA]</scope>
    <source>
        <strain evidence="3 4">GSF71</strain>
    </source>
</reference>
<keyword evidence="2" id="KW-0732">Signal</keyword>
<dbReference type="Proteomes" id="UP000280346">
    <property type="component" value="Unassembled WGS sequence"/>
</dbReference>
<feature type="region of interest" description="Disordered" evidence="1">
    <location>
        <begin position="46"/>
        <end position="86"/>
    </location>
</feature>
<feature type="chain" id="PRO_5018652474" description="DUF2147 domain-containing protein" evidence="2">
    <location>
        <begin position="22"/>
        <end position="86"/>
    </location>
</feature>
<accession>A0A3S0VH94</accession>
<dbReference type="EMBL" id="RZIJ01000013">
    <property type="protein sequence ID" value="RUQ68883.1"/>
    <property type="molecule type" value="Genomic_DNA"/>
</dbReference>
<evidence type="ECO:0008006" key="5">
    <source>
        <dbReference type="Google" id="ProtNLM"/>
    </source>
</evidence>
<feature type="compositionally biased region" description="Basic and acidic residues" evidence="1">
    <location>
        <begin position="47"/>
        <end position="57"/>
    </location>
</feature>
<gene>
    <name evidence="3" type="ORF">EJ913_17065</name>
</gene>
<dbReference type="RefSeq" id="WP_127000004.1">
    <property type="nucleotide sequence ID" value="NZ_CP173195.1"/>
</dbReference>
<evidence type="ECO:0000313" key="4">
    <source>
        <dbReference type="Proteomes" id="UP000280346"/>
    </source>
</evidence>
<dbReference type="AlphaFoldDB" id="A0A3S0VH94"/>
<organism evidence="3 4">
    <name type="scientific">Azospirillum doebereinerae</name>
    <dbReference type="NCBI Taxonomy" id="92933"/>
    <lineage>
        <taxon>Bacteria</taxon>
        <taxon>Pseudomonadati</taxon>
        <taxon>Pseudomonadota</taxon>
        <taxon>Alphaproteobacteria</taxon>
        <taxon>Rhodospirillales</taxon>
        <taxon>Azospirillaceae</taxon>
        <taxon>Azospirillum</taxon>
    </lineage>
</organism>